<dbReference type="Gene3D" id="2.40.50.220">
    <property type="entry name" value="EutN/Ccml"/>
    <property type="match status" value="1"/>
</dbReference>
<dbReference type="AlphaFoldDB" id="A0A941HQ31"/>
<protein>
    <submittedName>
        <fullName evidence="4">EutN/CcmL family microcompartment protein</fullName>
    </submittedName>
</protein>
<dbReference type="GO" id="GO:0031470">
    <property type="term" value="C:carboxysome"/>
    <property type="evidence" value="ECO:0007669"/>
    <property type="project" value="UniProtKB-SubCell"/>
</dbReference>
<reference evidence="4" key="1">
    <citation type="submission" date="2021-04" db="EMBL/GenBank/DDBJ databases">
        <title>Proteiniclasticum sedimins sp. nov., an obligate anaerobic bacterium isolated from anaerobic sludge.</title>
        <authorList>
            <person name="Liu J."/>
        </authorList>
    </citation>
    <scope>NUCLEOTIDE SEQUENCE</scope>
    <source>
        <strain evidence="4">BAD-10</strain>
    </source>
</reference>
<evidence type="ECO:0000313" key="5">
    <source>
        <dbReference type="Proteomes" id="UP000675379"/>
    </source>
</evidence>
<proteinExistence type="predicted"/>
<dbReference type="PROSITE" id="PS51932">
    <property type="entry name" value="BMV"/>
    <property type="match status" value="1"/>
</dbReference>
<dbReference type="PANTHER" id="PTHR36539">
    <property type="entry name" value="ETHANOLAMINE UTILIZATION PROTEIN EUTN"/>
    <property type="match status" value="1"/>
</dbReference>
<dbReference type="InterPro" id="IPR036677">
    <property type="entry name" value="EutN_CcmL_sf"/>
</dbReference>
<dbReference type="EMBL" id="JAGSCS010000004">
    <property type="protein sequence ID" value="MBR0575620.1"/>
    <property type="molecule type" value="Genomic_DNA"/>
</dbReference>
<accession>A0A941HQ31</accession>
<evidence type="ECO:0000313" key="4">
    <source>
        <dbReference type="EMBL" id="MBR0575620.1"/>
    </source>
</evidence>
<dbReference type="InterPro" id="IPR004992">
    <property type="entry name" value="EutN_CcmL"/>
</dbReference>
<evidence type="ECO:0000256" key="1">
    <source>
        <dbReference type="ARBA" id="ARBA00023587"/>
    </source>
</evidence>
<evidence type="ECO:0000256" key="3">
    <source>
        <dbReference type="ARBA" id="ARBA00024446"/>
    </source>
</evidence>
<keyword evidence="3" id="KW-1283">Bacterial microcompartment</keyword>
<dbReference type="SUPFAM" id="SSF159133">
    <property type="entry name" value="EutN/CcmL-like"/>
    <property type="match status" value="1"/>
</dbReference>
<keyword evidence="2" id="KW-1282">Carboxysome</keyword>
<gene>
    <name evidence="4" type="ORF">KCG48_04610</name>
</gene>
<organism evidence="4 5">
    <name type="scientific">Proteiniclasticum sediminis</name>
    <dbReference type="NCBI Taxonomy" id="2804028"/>
    <lineage>
        <taxon>Bacteria</taxon>
        <taxon>Bacillati</taxon>
        <taxon>Bacillota</taxon>
        <taxon>Clostridia</taxon>
        <taxon>Eubacteriales</taxon>
        <taxon>Clostridiaceae</taxon>
        <taxon>Proteiniclasticum</taxon>
    </lineage>
</organism>
<comment type="caution">
    <text evidence="4">The sequence shown here is derived from an EMBL/GenBank/DDBJ whole genome shotgun (WGS) entry which is preliminary data.</text>
</comment>
<sequence length="87" mass="9181">MYLAEVKGNVVATTKDQKLVGTKLLIVQPMDPTFTPYGNPLIAVDTVGAGFRDRVIIATGGSARTIFAEGTPVDAAIVAIIDTVELY</sequence>
<dbReference type="CDD" id="cd01614">
    <property type="entry name" value="EutN_CcmL"/>
    <property type="match status" value="1"/>
</dbReference>
<dbReference type="Proteomes" id="UP000675379">
    <property type="component" value="Unassembled WGS sequence"/>
</dbReference>
<dbReference type="Pfam" id="PF03319">
    <property type="entry name" value="EutN_CcmL"/>
    <property type="match status" value="1"/>
</dbReference>
<name>A0A941HQ31_9CLOT</name>
<keyword evidence="5" id="KW-1185">Reference proteome</keyword>
<comment type="subcellular location">
    <subcellularLocation>
        <location evidence="1">Carboxysome</location>
    </subcellularLocation>
</comment>
<evidence type="ECO:0000256" key="2">
    <source>
        <dbReference type="ARBA" id="ARBA00023669"/>
    </source>
</evidence>